<keyword evidence="2" id="KW-1185">Reference proteome</keyword>
<organism evidence="1 2">
    <name type="scientific">Lithospermum erythrorhizon</name>
    <name type="common">Purple gromwell</name>
    <name type="synonym">Lithospermum officinale var. erythrorhizon</name>
    <dbReference type="NCBI Taxonomy" id="34254"/>
    <lineage>
        <taxon>Eukaryota</taxon>
        <taxon>Viridiplantae</taxon>
        <taxon>Streptophyta</taxon>
        <taxon>Embryophyta</taxon>
        <taxon>Tracheophyta</taxon>
        <taxon>Spermatophyta</taxon>
        <taxon>Magnoliopsida</taxon>
        <taxon>eudicotyledons</taxon>
        <taxon>Gunneridae</taxon>
        <taxon>Pentapetalae</taxon>
        <taxon>asterids</taxon>
        <taxon>lamiids</taxon>
        <taxon>Boraginales</taxon>
        <taxon>Boraginaceae</taxon>
        <taxon>Boraginoideae</taxon>
        <taxon>Lithospermeae</taxon>
        <taxon>Lithospermum</taxon>
    </lineage>
</organism>
<reference evidence="1 2" key="1">
    <citation type="submission" date="2024-01" db="EMBL/GenBank/DDBJ databases">
        <title>The complete chloroplast genome sequence of Lithospermum erythrorhizon: insights into the phylogenetic relationship among Boraginaceae species and the maternal lineages of purple gromwells.</title>
        <authorList>
            <person name="Okada T."/>
            <person name="Watanabe K."/>
        </authorList>
    </citation>
    <scope>NUCLEOTIDE SEQUENCE [LARGE SCALE GENOMIC DNA]</scope>
</reference>
<dbReference type="Proteomes" id="UP001454036">
    <property type="component" value="Unassembled WGS sequence"/>
</dbReference>
<sequence>MLKLLGISTEDLQQSRIIIQGFKQGEERTLGKCLKYYKDGVDKKVKAEKNPFIVEKSHFADAKYYKKKNKPQDIEGPETPQMPLAFQTATPALQKSEEDIIEVLKRLTLPLTQPEKVAASPLKGFVTPQEGPKIEHDTMGPKAYDLLLKAEYDPIKDKAMG</sequence>
<gene>
    <name evidence="1" type="ORF">LIER_13889</name>
</gene>
<name>A0AAV3PZC3_LITER</name>
<proteinExistence type="predicted"/>
<evidence type="ECO:0000313" key="1">
    <source>
        <dbReference type="EMBL" id="GAA0156376.1"/>
    </source>
</evidence>
<comment type="caution">
    <text evidence="1">The sequence shown here is derived from an EMBL/GenBank/DDBJ whole genome shotgun (WGS) entry which is preliminary data.</text>
</comment>
<accession>A0AAV3PZC3</accession>
<dbReference type="EMBL" id="BAABME010002848">
    <property type="protein sequence ID" value="GAA0156376.1"/>
    <property type="molecule type" value="Genomic_DNA"/>
</dbReference>
<dbReference type="AlphaFoldDB" id="A0AAV3PZC3"/>
<evidence type="ECO:0000313" key="2">
    <source>
        <dbReference type="Proteomes" id="UP001454036"/>
    </source>
</evidence>
<protein>
    <submittedName>
        <fullName evidence="1">Uncharacterized protein</fullName>
    </submittedName>
</protein>